<dbReference type="InterPro" id="IPR036390">
    <property type="entry name" value="WH_DNA-bd_sf"/>
</dbReference>
<reference evidence="1" key="2">
    <citation type="journal article" date="2021" name="PeerJ">
        <title>Extensive microbial diversity within the chicken gut microbiome revealed by metagenomics and culture.</title>
        <authorList>
            <person name="Gilroy R."/>
            <person name="Ravi A."/>
            <person name="Getino M."/>
            <person name="Pursley I."/>
            <person name="Horton D.L."/>
            <person name="Alikhan N.F."/>
            <person name="Baker D."/>
            <person name="Gharbi K."/>
            <person name="Hall N."/>
            <person name="Watson M."/>
            <person name="Adriaenssens E.M."/>
            <person name="Foster-Nyarko E."/>
            <person name="Jarju S."/>
            <person name="Secka A."/>
            <person name="Antonio M."/>
            <person name="Oren A."/>
            <person name="Chaudhuri R.R."/>
            <person name="La Ragione R."/>
            <person name="Hildebrand F."/>
            <person name="Pallen M.J."/>
        </authorList>
    </citation>
    <scope>NUCLEOTIDE SEQUENCE</scope>
    <source>
        <strain evidence="1">4509</strain>
    </source>
</reference>
<evidence type="ECO:0000313" key="2">
    <source>
        <dbReference type="Proteomes" id="UP000824082"/>
    </source>
</evidence>
<name>A0A9D1LKF1_9FIRM</name>
<organism evidence="1 2">
    <name type="scientific">Candidatus Egerieicola faecale</name>
    <dbReference type="NCBI Taxonomy" id="2840774"/>
    <lineage>
        <taxon>Bacteria</taxon>
        <taxon>Bacillati</taxon>
        <taxon>Bacillota</taxon>
        <taxon>Clostridia</taxon>
        <taxon>Eubacteriales</taxon>
        <taxon>Oscillospiraceae</taxon>
        <taxon>Oscillospiraceae incertae sedis</taxon>
        <taxon>Candidatus Egerieicola</taxon>
    </lineage>
</organism>
<accession>A0A9D1LKF1</accession>
<dbReference type="AlphaFoldDB" id="A0A9D1LKF1"/>
<proteinExistence type="predicted"/>
<gene>
    <name evidence="1" type="ORF">IAD19_05455</name>
</gene>
<dbReference type="Gene3D" id="1.10.10.10">
    <property type="entry name" value="Winged helix-like DNA-binding domain superfamily/Winged helix DNA-binding domain"/>
    <property type="match status" value="1"/>
</dbReference>
<reference evidence="1" key="1">
    <citation type="submission" date="2020-10" db="EMBL/GenBank/DDBJ databases">
        <authorList>
            <person name="Gilroy R."/>
        </authorList>
    </citation>
    <scope>NUCLEOTIDE SEQUENCE</scope>
    <source>
        <strain evidence="1">4509</strain>
    </source>
</reference>
<protein>
    <submittedName>
        <fullName evidence="1">Uncharacterized protein</fullName>
    </submittedName>
</protein>
<dbReference type="SUPFAM" id="SSF46785">
    <property type="entry name" value="Winged helix' DNA-binding domain"/>
    <property type="match status" value="1"/>
</dbReference>
<comment type="caution">
    <text evidence="1">The sequence shown here is derived from an EMBL/GenBank/DDBJ whole genome shotgun (WGS) entry which is preliminary data.</text>
</comment>
<sequence>MKQEMVLNLYVRIPDQLLVTLLEDGMDLTDVYLLGYLRRGLHGQGYSFQGDRFLAGLLHINPRQIQRHIRKLEDKGYLTRRHDQRAMGHRQIYLTPKTEALFGTLRSC</sequence>
<dbReference type="InterPro" id="IPR036388">
    <property type="entry name" value="WH-like_DNA-bd_sf"/>
</dbReference>
<dbReference type="EMBL" id="DVMX01000106">
    <property type="protein sequence ID" value="HIU41981.1"/>
    <property type="molecule type" value="Genomic_DNA"/>
</dbReference>
<dbReference type="Proteomes" id="UP000824082">
    <property type="component" value="Unassembled WGS sequence"/>
</dbReference>
<evidence type="ECO:0000313" key="1">
    <source>
        <dbReference type="EMBL" id="HIU41981.1"/>
    </source>
</evidence>